<sequence>MVSSVLAPQRPAQVRVRDLGRYAVPAATVAAVAARLPFLTLPPGADEAGFLQVGAQWSGPGSSLYGDYWVDRPPLLIALFRAAAAAGGVVPLRLLGCLAAAVVVMLVAWTARQVGGPRAGRWAALVAAALVVSPLTGALEVNGELLAAPFVAAGVGASVAAVRTGRVRWAWAAGASGVAALLVKQNFVDVAVFGAALLAACVLGHHLTRRAAGRLLVHAGLGASAAALVAVAGTVSLGTSPYAVFEATYPFRLAAARVVAAGGSEYAAHRLGGFVEAWLGSGLALLTACLVVALVRSRGRDPVLAALGAAAAFDAVSIGLGGGYWLHYLLQLVVPLSVAAGLVATSGGRFVRLLPRAALATASIATVGSLAVTAVHPPSSDGVDIGRAIAASAAPGDTLTTLYGEPQVDLAAGQRSPYEHLWSLPVKTLDPDLRELDHVLDGPDAPTWLVVTHHVSSWGLDARAAEAVVSARYHPVATLHGQTVYLLDGVRRATPTLSHPPTQESP</sequence>
<keyword evidence="10" id="KW-1185">Reference proteome</keyword>
<dbReference type="Proteomes" id="UP000473325">
    <property type="component" value="Unassembled WGS sequence"/>
</dbReference>
<keyword evidence="7 8" id="KW-0472">Membrane</keyword>
<evidence type="ECO:0000256" key="1">
    <source>
        <dbReference type="ARBA" id="ARBA00004651"/>
    </source>
</evidence>
<evidence type="ECO:0000256" key="8">
    <source>
        <dbReference type="SAM" id="Phobius"/>
    </source>
</evidence>
<keyword evidence="3" id="KW-0328">Glycosyltransferase</keyword>
<feature type="transmembrane region" description="Helical" evidence="8">
    <location>
        <begin position="277"/>
        <end position="295"/>
    </location>
</feature>
<feature type="transmembrane region" description="Helical" evidence="8">
    <location>
        <begin position="122"/>
        <end position="139"/>
    </location>
</feature>
<comment type="caution">
    <text evidence="9">The sequence shown here is derived from an EMBL/GenBank/DDBJ whole genome shotgun (WGS) entry which is preliminary data.</text>
</comment>
<dbReference type="GO" id="GO:0005886">
    <property type="term" value="C:plasma membrane"/>
    <property type="evidence" value="ECO:0007669"/>
    <property type="project" value="UniProtKB-SubCell"/>
</dbReference>
<feature type="transmembrane region" description="Helical" evidence="8">
    <location>
        <begin position="215"/>
        <end position="235"/>
    </location>
</feature>
<comment type="subcellular location">
    <subcellularLocation>
        <location evidence="1">Cell membrane</location>
        <topology evidence="1">Multi-pass membrane protein</topology>
    </subcellularLocation>
</comment>
<dbReference type="AlphaFoldDB" id="A0A6L7F228"/>
<organism evidence="9 10">
    <name type="scientific">Nocardioides flavescens</name>
    <dbReference type="NCBI Taxonomy" id="2691959"/>
    <lineage>
        <taxon>Bacteria</taxon>
        <taxon>Bacillati</taxon>
        <taxon>Actinomycetota</taxon>
        <taxon>Actinomycetes</taxon>
        <taxon>Propionibacteriales</taxon>
        <taxon>Nocardioidaceae</taxon>
        <taxon>Nocardioides</taxon>
    </lineage>
</organism>
<proteinExistence type="predicted"/>
<dbReference type="PANTHER" id="PTHR33908:SF11">
    <property type="entry name" value="MEMBRANE PROTEIN"/>
    <property type="match status" value="1"/>
</dbReference>
<protein>
    <submittedName>
        <fullName evidence="9">Uncharacterized protein</fullName>
    </submittedName>
</protein>
<keyword evidence="4" id="KW-0808">Transferase</keyword>
<evidence type="ECO:0000256" key="5">
    <source>
        <dbReference type="ARBA" id="ARBA00022692"/>
    </source>
</evidence>
<evidence type="ECO:0000256" key="6">
    <source>
        <dbReference type="ARBA" id="ARBA00022989"/>
    </source>
</evidence>
<evidence type="ECO:0000256" key="7">
    <source>
        <dbReference type="ARBA" id="ARBA00023136"/>
    </source>
</evidence>
<dbReference type="GO" id="GO:0016763">
    <property type="term" value="F:pentosyltransferase activity"/>
    <property type="evidence" value="ECO:0007669"/>
    <property type="project" value="TreeGrafter"/>
</dbReference>
<dbReference type="EMBL" id="WUEK01000013">
    <property type="protein sequence ID" value="MXG91509.1"/>
    <property type="molecule type" value="Genomic_DNA"/>
</dbReference>
<keyword evidence="2" id="KW-1003">Cell membrane</keyword>
<keyword evidence="6 8" id="KW-1133">Transmembrane helix</keyword>
<dbReference type="PANTHER" id="PTHR33908">
    <property type="entry name" value="MANNOSYLTRANSFERASE YKCB-RELATED"/>
    <property type="match status" value="1"/>
</dbReference>
<feature type="transmembrane region" description="Helical" evidence="8">
    <location>
        <begin position="190"/>
        <end position="208"/>
    </location>
</feature>
<feature type="transmembrane region" description="Helical" evidence="8">
    <location>
        <begin position="145"/>
        <end position="162"/>
    </location>
</feature>
<accession>A0A6L7F228</accession>
<evidence type="ECO:0000313" key="9">
    <source>
        <dbReference type="EMBL" id="MXG91509.1"/>
    </source>
</evidence>
<gene>
    <name evidence="9" type="ORF">GRQ65_18340</name>
</gene>
<name>A0A6L7F228_9ACTN</name>
<evidence type="ECO:0000256" key="2">
    <source>
        <dbReference type="ARBA" id="ARBA00022475"/>
    </source>
</evidence>
<feature type="transmembrane region" description="Helical" evidence="8">
    <location>
        <begin position="302"/>
        <end position="320"/>
    </location>
</feature>
<feature type="transmembrane region" description="Helical" evidence="8">
    <location>
        <begin position="90"/>
        <end position="110"/>
    </location>
</feature>
<feature type="transmembrane region" description="Helical" evidence="8">
    <location>
        <begin position="326"/>
        <end position="345"/>
    </location>
</feature>
<evidence type="ECO:0000256" key="4">
    <source>
        <dbReference type="ARBA" id="ARBA00022679"/>
    </source>
</evidence>
<evidence type="ECO:0000256" key="3">
    <source>
        <dbReference type="ARBA" id="ARBA00022676"/>
    </source>
</evidence>
<reference evidence="9 10" key="1">
    <citation type="submission" date="2019-12" db="EMBL/GenBank/DDBJ databases">
        <authorList>
            <person name="Kun Z."/>
        </authorList>
    </citation>
    <scope>NUCLEOTIDE SEQUENCE [LARGE SCALE GENOMIC DNA]</scope>
    <source>
        <strain evidence="9 10">YIM 123512</strain>
    </source>
</reference>
<dbReference type="GO" id="GO:0009103">
    <property type="term" value="P:lipopolysaccharide biosynthetic process"/>
    <property type="evidence" value="ECO:0007669"/>
    <property type="project" value="UniProtKB-ARBA"/>
</dbReference>
<dbReference type="InterPro" id="IPR050297">
    <property type="entry name" value="LipidA_mod_glycosyltrf_83"/>
</dbReference>
<dbReference type="RefSeq" id="WP_160879443.1">
    <property type="nucleotide sequence ID" value="NZ_WUEK01000013.1"/>
</dbReference>
<keyword evidence="5 8" id="KW-0812">Transmembrane</keyword>
<evidence type="ECO:0000313" key="10">
    <source>
        <dbReference type="Proteomes" id="UP000473325"/>
    </source>
</evidence>